<evidence type="ECO:0000313" key="9">
    <source>
        <dbReference type="Proteomes" id="UP000244336"/>
    </source>
</evidence>
<evidence type="ECO:0000256" key="3">
    <source>
        <dbReference type="ARBA" id="ARBA00022679"/>
    </source>
</evidence>
<proteinExistence type="predicted"/>
<protein>
    <recommendedName>
        <fullName evidence="10">Glycosyltransferase family 14 protein</fullName>
    </recommendedName>
</protein>
<sequence length="503" mass="54482">MQQANGRGEQHSPRSAAAGWPSPRGGGGEHYSPSPSKTPRGGAASPKLPASAAWLVDSRWALSAALSLLLFLAVALAVTCFSSSSPPYVSASAFFSSSDQAHIHVSQQQEQPESLAAAANATTAASPPPPSPPPGADLPRLAYLISGSKGDLDRLWRALHALYHPRNQYVVHLDREAPVSERLALAARVSNSTVFRRAGNVHVIRRANMVTYRGPTMVANTLHACAILLRRGGAWDWFINLSASDYPLMTQDDILQVFSTVPKNVNFIEHTGYLGWKEGQRARPLIVDPGLYGSKKQDIFWASPKRELPTAFKLFTGSAWVALSRDFVEYTVWGWDNLPRTLLMYYANFVSSPEGYFQTLICNAPRFVQTVANHDLHHIQWDVPPRQHPHALALADLPAMVRSGAPFARKFPRDDPVLDAIDAELLGRPPRPAAGGGNGNGTAPAAAAAAAATFVPGGWCGGDASCGSVDNDWVLRPGPGAERFQRLIERIIRSEAFPNRQCK</sequence>
<reference evidence="8 9" key="1">
    <citation type="submission" date="2018-04" db="EMBL/GenBank/DDBJ databases">
        <title>WGS assembly of Panicum hallii var. hallii HAL2.</title>
        <authorList>
            <person name="Lovell J."/>
            <person name="Jenkins J."/>
            <person name="Lowry D."/>
            <person name="Mamidi S."/>
            <person name="Sreedasyam A."/>
            <person name="Weng X."/>
            <person name="Barry K."/>
            <person name="Bonette J."/>
            <person name="Campitelli B."/>
            <person name="Daum C."/>
            <person name="Gordon S."/>
            <person name="Gould B."/>
            <person name="Lipzen A."/>
            <person name="MacQueen A."/>
            <person name="Palacio-Mejia J."/>
            <person name="Plott C."/>
            <person name="Shakirov E."/>
            <person name="Shu S."/>
            <person name="Yoshinaga Y."/>
            <person name="Zane M."/>
            <person name="Rokhsar D."/>
            <person name="Grimwood J."/>
            <person name="Schmutz J."/>
            <person name="Juenger T."/>
        </authorList>
    </citation>
    <scope>NUCLEOTIDE SEQUENCE [LARGE SCALE GENOMIC DNA]</scope>
    <source>
        <strain evidence="9">cv. HAL2</strain>
    </source>
</reference>
<keyword evidence="3" id="KW-0808">Transferase</keyword>
<dbReference type="OrthoDB" id="2019572at2759"/>
<keyword evidence="7" id="KW-1133">Transmembrane helix</keyword>
<dbReference type="Gramene" id="PUZ58546">
    <property type="protein sequence ID" value="PUZ58546"/>
    <property type="gene ID" value="GQ55_5G518100"/>
</dbReference>
<evidence type="ECO:0000256" key="7">
    <source>
        <dbReference type="SAM" id="Phobius"/>
    </source>
</evidence>
<evidence type="ECO:0000313" key="8">
    <source>
        <dbReference type="EMBL" id="PUZ58546.1"/>
    </source>
</evidence>
<dbReference type="GO" id="GO:0016020">
    <property type="term" value="C:membrane"/>
    <property type="evidence" value="ECO:0007669"/>
    <property type="project" value="UniProtKB-SubCell"/>
</dbReference>
<dbReference type="GO" id="GO:0015020">
    <property type="term" value="F:glucuronosyltransferase activity"/>
    <property type="evidence" value="ECO:0007669"/>
    <property type="project" value="InterPro"/>
</dbReference>
<evidence type="ECO:0000256" key="6">
    <source>
        <dbReference type="SAM" id="MobiDB-lite"/>
    </source>
</evidence>
<dbReference type="PANTHER" id="PTHR45719">
    <property type="entry name" value="GLYCOSYLTRANSFERASE"/>
    <property type="match status" value="1"/>
</dbReference>
<feature type="transmembrane region" description="Helical" evidence="7">
    <location>
        <begin position="60"/>
        <end position="78"/>
    </location>
</feature>
<keyword evidence="7" id="KW-0812">Transmembrane</keyword>
<name>A0A2T7DSI8_9POAL</name>
<accession>A0A2T7DSI8</accession>
<dbReference type="STRING" id="1504633.A0A2T7DSI8"/>
<dbReference type="Proteomes" id="UP000244336">
    <property type="component" value="Chromosome 5"/>
</dbReference>
<evidence type="ECO:0000256" key="2">
    <source>
        <dbReference type="ARBA" id="ARBA00022676"/>
    </source>
</evidence>
<evidence type="ECO:0008006" key="10">
    <source>
        <dbReference type="Google" id="ProtNLM"/>
    </source>
</evidence>
<dbReference type="EMBL" id="CM009753">
    <property type="protein sequence ID" value="PUZ58546.1"/>
    <property type="molecule type" value="Genomic_DNA"/>
</dbReference>
<organism evidence="8 9">
    <name type="scientific">Panicum hallii var. hallii</name>
    <dbReference type="NCBI Taxonomy" id="1504633"/>
    <lineage>
        <taxon>Eukaryota</taxon>
        <taxon>Viridiplantae</taxon>
        <taxon>Streptophyta</taxon>
        <taxon>Embryophyta</taxon>
        <taxon>Tracheophyta</taxon>
        <taxon>Spermatophyta</taxon>
        <taxon>Magnoliopsida</taxon>
        <taxon>Liliopsida</taxon>
        <taxon>Poales</taxon>
        <taxon>Poaceae</taxon>
        <taxon>PACMAD clade</taxon>
        <taxon>Panicoideae</taxon>
        <taxon>Panicodae</taxon>
        <taxon>Paniceae</taxon>
        <taxon>Panicinae</taxon>
        <taxon>Panicum</taxon>
        <taxon>Panicum sect. Panicum</taxon>
    </lineage>
</organism>
<feature type="region of interest" description="Disordered" evidence="6">
    <location>
        <begin position="103"/>
        <end position="133"/>
    </location>
</feature>
<dbReference type="Pfam" id="PF02485">
    <property type="entry name" value="Branch"/>
    <property type="match status" value="1"/>
</dbReference>
<dbReference type="PANTHER" id="PTHR45719:SF7">
    <property type="entry name" value="OS01G0201100 PROTEIN"/>
    <property type="match status" value="1"/>
</dbReference>
<keyword evidence="5" id="KW-0325">Glycoprotein</keyword>
<feature type="region of interest" description="Disordered" evidence="6">
    <location>
        <begin position="1"/>
        <end position="47"/>
    </location>
</feature>
<dbReference type="InterPro" id="IPR003406">
    <property type="entry name" value="Glyco_trans_14"/>
</dbReference>
<evidence type="ECO:0000256" key="4">
    <source>
        <dbReference type="ARBA" id="ARBA00023136"/>
    </source>
</evidence>
<feature type="compositionally biased region" description="Low complexity" evidence="6">
    <location>
        <begin position="116"/>
        <end position="125"/>
    </location>
</feature>
<keyword evidence="9" id="KW-1185">Reference proteome</keyword>
<evidence type="ECO:0000256" key="5">
    <source>
        <dbReference type="ARBA" id="ARBA00023180"/>
    </source>
</evidence>
<dbReference type="InterPro" id="IPR044610">
    <property type="entry name" value="GLCAT14A/B/C"/>
</dbReference>
<gene>
    <name evidence="8" type="ORF">GQ55_5G518100</name>
</gene>
<comment type="subcellular location">
    <subcellularLocation>
        <location evidence="1">Membrane</location>
        <topology evidence="1">Single-pass type II membrane protein</topology>
    </subcellularLocation>
</comment>
<evidence type="ECO:0000256" key="1">
    <source>
        <dbReference type="ARBA" id="ARBA00004606"/>
    </source>
</evidence>
<dbReference type="AlphaFoldDB" id="A0A2T7DSI8"/>
<keyword evidence="2" id="KW-0328">Glycosyltransferase</keyword>
<keyword evidence="4 7" id="KW-0472">Membrane</keyword>